<feature type="domain" description="Fucosyltransferase N-terminal" evidence="13">
    <location>
        <begin position="3"/>
        <end position="36"/>
    </location>
</feature>
<dbReference type="EC" id="2.4.1.-" evidence="11"/>
<name>A0ABM1EQD6_PRICU</name>
<keyword evidence="8" id="KW-1133">Transmembrane helix</keyword>
<proteinExistence type="inferred from homology"/>
<evidence type="ECO:0000313" key="14">
    <source>
        <dbReference type="Proteomes" id="UP000695022"/>
    </source>
</evidence>
<evidence type="ECO:0000256" key="3">
    <source>
        <dbReference type="ARBA" id="ARBA00008919"/>
    </source>
</evidence>
<keyword evidence="9" id="KW-0472">Membrane</keyword>
<evidence type="ECO:0000256" key="5">
    <source>
        <dbReference type="ARBA" id="ARBA00022679"/>
    </source>
</evidence>
<dbReference type="PANTHER" id="PTHR11929:SF145">
    <property type="entry name" value="ALPHA-(1,3)-FUCOSYLTRANSFERASE FUT-1"/>
    <property type="match status" value="1"/>
</dbReference>
<dbReference type="PANTHER" id="PTHR11929">
    <property type="entry name" value="ALPHA- 1,3 -FUCOSYLTRANSFERASE"/>
    <property type="match status" value="1"/>
</dbReference>
<comment type="pathway">
    <text evidence="2">Protein modification; protein glycosylation.</text>
</comment>
<keyword evidence="4 11" id="KW-0328">Glycosyltransferase</keyword>
<dbReference type="Pfam" id="PF00852">
    <property type="entry name" value="Glyco_transf_10"/>
    <property type="match status" value="1"/>
</dbReference>
<keyword evidence="11" id="KW-0333">Golgi apparatus</keyword>
<dbReference type="Proteomes" id="UP000695022">
    <property type="component" value="Unplaced"/>
</dbReference>
<evidence type="ECO:0000256" key="1">
    <source>
        <dbReference type="ARBA" id="ARBA00004447"/>
    </source>
</evidence>
<evidence type="ECO:0000259" key="13">
    <source>
        <dbReference type="Pfam" id="PF17039"/>
    </source>
</evidence>
<sequence length="202" mass="23414">MRETPINTYRNLSDYNGIFNWTMTYRSDSDIYCPHGIFMPYKNVTRQDTLDNVHPVKNYAAGKTGLVSWFVSHCVTKNKREQYVSKLKKFVSVDIYGGCSPQHKECDWPRGSLLLPAAAACMKDVMSHHKFYLAFENCNCREYVTEKFWRNALDYNSVPIVMGAPREGFATPSLLRRLLHNVDDFETVNQGWQTTYQKLDAD</sequence>
<evidence type="ECO:0000256" key="4">
    <source>
        <dbReference type="ARBA" id="ARBA00022676"/>
    </source>
</evidence>
<comment type="similarity">
    <text evidence="3 11">Belongs to the glycosyltransferase 10 family.</text>
</comment>
<comment type="subcellular location">
    <subcellularLocation>
        <location evidence="1 11">Golgi apparatus</location>
        <location evidence="1 11">Golgi stack membrane</location>
        <topology evidence="1 11">Single-pass type II membrane protein</topology>
    </subcellularLocation>
</comment>
<evidence type="ECO:0000256" key="10">
    <source>
        <dbReference type="ARBA" id="ARBA00023180"/>
    </source>
</evidence>
<evidence type="ECO:0000256" key="11">
    <source>
        <dbReference type="RuleBase" id="RU003832"/>
    </source>
</evidence>
<evidence type="ECO:0000256" key="6">
    <source>
        <dbReference type="ARBA" id="ARBA00022692"/>
    </source>
</evidence>
<evidence type="ECO:0000259" key="12">
    <source>
        <dbReference type="Pfam" id="PF00852"/>
    </source>
</evidence>
<evidence type="ECO:0000256" key="2">
    <source>
        <dbReference type="ARBA" id="ARBA00004922"/>
    </source>
</evidence>
<organism evidence="14 15">
    <name type="scientific">Priapulus caudatus</name>
    <name type="common">Priapulid worm</name>
    <dbReference type="NCBI Taxonomy" id="37621"/>
    <lineage>
        <taxon>Eukaryota</taxon>
        <taxon>Metazoa</taxon>
        <taxon>Ecdysozoa</taxon>
        <taxon>Scalidophora</taxon>
        <taxon>Priapulida</taxon>
        <taxon>Priapulimorpha</taxon>
        <taxon>Priapulimorphida</taxon>
        <taxon>Priapulidae</taxon>
        <taxon>Priapulus</taxon>
    </lineage>
</organism>
<dbReference type="GeneID" id="106814579"/>
<dbReference type="InterPro" id="IPR031481">
    <property type="entry name" value="Glyco_tran_10_N"/>
</dbReference>
<protein>
    <recommendedName>
        <fullName evidence="11">Fucosyltransferase</fullName>
        <ecNumber evidence="11">2.4.1.-</ecNumber>
    </recommendedName>
</protein>
<evidence type="ECO:0000313" key="15">
    <source>
        <dbReference type="RefSeq" id="XP_014674407.1"/>
    </source>
</evidence>
<accession>A0ABM1EQD6</accession>
<dbReference type="SUPFAM" id="SSF53756">
    <property type="entry name" value="UDP-Glycosyltransferase/glycogen phosphorylase"/>
    <property type="match status" value="1"/>
</dbReference>
<dbReference type="InterPro" id="IPR038577">
    <property type="entry name" value="GT10-like_C_sf"/>
</dbReference>
<dbReference type="InterPro" id="IPR055270">
    <property type="entry name" value="Glyco_tran_10_C"/>
</dbReference>
<feature type="domain" description="Fucosyltransferase C-terminal" evidence="12">
    <location>
        <begin position="62"/>
        <end position="190"/>
    </location>
</feature>
<evidence type="ECO:0000256" key="7">
    <source>
        <dbReference type="ARBA" id="ARBA00022968"/>
    </source>
</evidence>
<evidence type="ECO:0000256" key="9">
    <source>
        <dbReference type="ARBA" id="ARBA00023136"/>
    </source>
</evidence>
<keyword evidence="5 11" id="KW-0808">Transferase</keyword>
<dbReference type="Pfam" id="PF17039">
    <property type="entry name" value="Glyco_tran_10_N"/>
    <property type="match status" value="1"/>
</dbReference>
<dbReference type="Gene3D" id="3.40.50.11660">
    <property type="entry name" value="Glycosyl transferase family 10, C-terminal domain"/>
    <property type="match status" value="1"/>
</dbReference>
<dbReference type="InterPro" id="IPR001503">
    <property type="entry name" value="Glyco_trans_10"/>
</dbReference>
<keyword evidence="6 11" id="KW-0812">Transmembrane</keyword>
<dbReference type="RefSeq" id="XP_014674407.1">
    <property type="nucleotide sequence ID" value="XM_014818921.1"/>
</dbReference>
<gene>
    <name evidence="15" type="primary">LOC106814579</name>
</gene>
<reference evidence="15" key="1">
    <citation type="submission" date="2025-08" db="UniProtKB">
        <authorList>
            <consortium name="RefSeq"/>
        </authorList>
    </citation>
    <scope>IDENTIFICATION</scope>
</reference>
<keyword evidence="14" id="KW-1185">Reference proteome</keyword>
<evidence type="ECO:0000256" key="8">
    <source>
        <dbReference type="ARBA" id="ARBA00022989"/>
    </source>
</evidence>
<keyword evidence="7" id="KW-0735">Signal-anchor</keyword>
<keyword evidence="10" id="KW-0325">Glycoprotein</keyword>